<organism evidence="8 9">
    <name type="scientific">Anaeromyxobacter dehalogenans (strain ATCC BAA-258 / DSM 21875 / 2CP-1)</name>
    <dbReference type="NCBI Taxonomy" id="455488"/>
    <lineage>
        <taxon>Bacteria</taxon>
        <taxon>Pseudomonadati</taxon>
        <taxon>Myxococcota</taxon>
        <taxon>Myxococcia</taxon>
        <taxon>Myxococcales</taxon>
        <taxon>Cystobacterineae</taxon>
        <taxon>Anaeromyxobacteraceae</taxon>
        <taxon>Anaeromyxobacter</taxon>
    </lineage>
</organism>
<comment type="subcellular location">
    <subcellularLocation>
        <location evidence="1">Cell membrane</location>
        <topology evidence="1">Multi-pass membrane protein</topology>
    </subcellularLocation>
</comment>
<evidence type="ECO:0000256" key="5">
    <source>
        <dbReference type="ARBA" id="ARBA00023136"/>
    </source>
</evidence>
<dbReference type="PANTHER" id="PTHR42709:SF6">
    <property type="entry name" value="UNDECAPRENYL PHOSPHATE TRANSPORTER A"/>
    <property type="match status" value="1"/>
</dbReference>
<dbReference type="InterPro" id="IPR032816">
    <property type="entry name" value="VTT_dom"/>
</dbReference>
<feature type="transmembrane region" description="Helical" evidence="6">
    <location>
        <begin position="54"/>
        <end position="76"/>
    </location>
</feature>
<evidence type="ECO:0000313" key="9">
    <source>
        <dbReference type="Proteomes" id="UP000007089"/>
    </source>
</evidence>
<feature type="transmembrane region" description="Helical" evidence="6">
    <location>
        <begin position="179"/>
        <end position="197"/>
    </location>
</feature>
<accession>B8JBK3</accession>
<dbReference type="Proteomes" id="UP000007089">
    <property type="component" value="Chromosome"/>
</dbReference>
<name>B8JBK3_ANAD2</name>
<reference evidence="8" key="1">
    <citation type="submission" date="2009-01" db="EMBL/GenBank/DDBJ databases">
        <title>Complete sequence of Anaeromyxobacter dehalogenans 2CP-1.</title>
        <authorList>
            <consortium name="US DOE Joint Genome Institute"/>
            <person name="Lucas S."/>
            <person name="Copeland A."/>
            <person name="Lapidus A."/>
            <person name="Glavina del Rio T."/>
            <person name="Dalin E."/>
            <person name="Tice H."/>
            <person name="Bruce D."/>
            <person name="Goodwin L."/>
            <person name="Pitluck S."/>
            <person name="Saunders E."/>
            <person name="Brettin T."/>
            <person name="Detter J.C."/>
            <person name="Han C."/>
            <person name="Larimer F."/>
            <person name="Land M."/>
            <person name="Hauser L."/>
            <person name="Kyrpides N."/>
            <person name="Ovchinnikova G."/>
            <person name="Beliaev A.S."/>
            <person name="Richardson P."/>
        </authorList>
    </citation>
    <scope>NUCLEOTIDE SEQUENCE</scope>
    <source>
        <strain evidence="8">2CP-1</strain>
    </source>
</reference>
<dbReference type="PANTHER" id="PTHR42709">
    <property type="entry name" value="ALKALINE PHOSPHATASE LIKE PROTEIN"/>
    <property type="match status" value="1"/>
</dbReference>
<evidence type="ECO:0000256" key="2">
    <source>
        <dbReference type="ARBA" id="ARBA00022475"/>
    </source>
</evidence>
<keyword evidence="3 6" id="KW-0812">Transmembrane</keyword>
<feature type="transmembrane region" description="Helical" evidence="6">
    <location>
        <begin position="20"/>
        <end position="47"/>
    </location>
</feature>
<evidence type="ECO:0000256" key="1">
    <source>
        <dbReference type="ARBA" id="ARBA00004651"/>
    </source>
</evidence>
<feature type="transmembrane region" description="Helical" evidence="6">
    <location>
        <begin position="111"/>
        <end position="134"/>
    </location>
</feature>
<evidence type="ECO:0000256" key="4">
    <source>
        <dbReference type="ARBA" id="ARBA00022989"/>
    </source>
</evidence>
<evidence type="ECO:0000256" key="3">
    <source>
        <dbReference type="ARBA" id="ARBA00022692"/>
    </source>
</evidence>
<feature type="transmembrane region" description="Helical" evidence="6">
    <location>
        <begin position="141"/>
        <end position="159"/>
    </location>
</feature>
<feature type="domain" description="VTT" evidence="7">
    <location>
        <begin position="35"/>
        <end position="161"/>
    </location>
</feature>
<dbReference type="Pfam" id="PF09335">
    <property type="entry name" value="VTT_dom"/>
    <property type="match status" value="1"/>
</dbReference>
<sequence>MEAWVESPASFLERWHYGGLFAVILAEEAGVPLPLPGDLFIAAMGFLAHSHRAAFLPTAAVVTSATVLGATVLYLVSRHAGRPLLLRVARRFGYTEAREARLEGWLTRRGAAAVVIGRLIPGLRIVMTVVAGALRLRQGTFVAGTLVAGALWATIYFWLGWALGAGYERLAGEIRLEAVWPWAAAAGVLAAGAVLSWRARRRAAAAAEASVESPPSGTAG</sequence>
<dbReference type="EMBL" id="CP001359">
    <property type="protein sequence ID" value="ACL67611.1"/>
    <property type="molecule type" value="Genomic_DNA"/>
</dbReference>
<protein>
    <submittedName>
        <fullName evidence="8">SNARE associated Golgi protein</fullName>
    </submittedName>
</protein>
<proteinExistence type="predicted"/>
<keyword evidence="4 6" id="KW-1133">Transmembrane helix</keyword>
<dbReference type="GO" id="GO:0005886">
    <property type="term" value="C:plasma membrane"/>
    <property type="evidence" value="ECO:0007669"/>
    <property type="project" value="UniProtKB-SubCell"/>
</dbReference>
<keyword evidence="9" id="KW-1185">Reference proteome</keyword>
<dbReference type="HOGENOM" id="CLU_1253779_0_0_7"/>
<evidence type="ECO:0000259" key="7">
    <source>
        <dbReference type="Pfam" id="PF09335"/>
    </source>
</evidence>
<keyword evidence="2" id="KW-1003">Cell membrane</keyword>
<evidence type="ECO:0000256" key="6">
    <source>
        <dbReference type="SAM" id="Phobius"/>
    </source>
</evidence>
<dbReference type="InterPro" id="IPR051311">
    <property type="entry name" value="DedA_domain"/>
</dbReference>
<dbReference type="KEGG" id="acp:A2cp1_4294"/>
<evidence type="ECO:0000313" key="8">
    <source>
        <dbReference type="EMBL" id="ACL67611.1"/>
    </source>
</evidence>
<gene>
    <name evidence="8" type="ordered locus">A2cp1_4294</name>
</gene>
<keyword evidence="5 6" id="KW-0472">Membrane</keyword>
<dbReference type="AlphaFoldDB" id="B8JBK3"/>